<dbReference type="SUPFAM" id="SSF52540">
    <property type="entry name" value="P-loop containing nucleoside triphosphate hydrolases"/>
    <property type="match status" value="1"/>
</dbReference>
<dbReference type="EMBL" id="ML179449">
    <property type="protein sequence ID" value="THU87470.1"/>
    <property type="molecule type" value="Genomic_DNA"/>
</dbReference>
<dbReference type="SMART" id="SM00487">
    <property type="entry name" value="DEXDc"/>
    <property type="match status" value="1"/>
</dbReference>
<dbReference type="Proteomes" id="UP000297245">
    <property type="component" value="Unassembled WGS sequence"/>
</dbReference>
<feature type="compositionally biased region" description="Basic residues" evidence="2">
    <location>
        <begin position="485"/>
        <end position="495"/>
    </location>
</feature>
<dbReference type="GO" id="GO:0005694">
    <property type="term" value="C:chromosome"/>
    <property type="evidence" value="ECO:0007669"/>
    <property type="project" value="TreeGrafter"/>
</dbReference>
<dbReference type="GO" id="GO:0016787">
    <property type="term" value="F:hydrolase activity"/>
    <property type="evidence" value="ECO:0007669"/>
    <property type="project" value="UniProtKB-KW"/>
</dbReference>
<reference evidence="4 5" key="1">
    <citation type="journal article" date="2019" name="Nat. Ecol. Evol.">
        <title>Megaphylogeny resolves global patterns of mushroom evolution.</title>
        <authorList>
            <person name="Varga T."/>
            <person name="Krizsan K."/>
            <person name="Foldi C."/>
            <person name="Dima B."/>
            <person name="Sanchez-Garcia M."/>
            <person name="Sanchez-Ramirez S."/>
            <person name="Szollosi G.J."/>
            <person name="Szarkandi J.G."/>
            <person name="Papp V."/>
            <person name="Albert L."/>
            <person name="Andreopoulos W."/>
            <person name="Angelini C."/>
            <person name="Antonin V."/>
            <person name="Barry K.W."/>
            <person name="Bougher N.L."/>
            <person name="Buchanan P."/>
            <person name="Buyck B."/>
            <person name="Bense V."/>
            <person name="Catcheside P."/>
            <person name="Chovatia M."/>
            <person name="Cooper J."/>
            <person name="Damon W."/>
            <person name="Desjardin D."/>
            <person name="Finy P."/>
            <person name="Geml J."/>
            <person name="Haridas S."/>
            <person name="Hughes K."/>
            <person name="Justo A."/>
            <person name="Karasinski D."/>
            <person name="Kautmanova I."/>
            <person name="Kiss B."/>
            <person name="Kocsube S."/>
            <person name="Kotiranta H."/>
            <person name="LaButti K.M."/>
            <person name="Lechner B.E."/>
            <person name="Liimatainen K."/>
            <person name="Lipzen A."/>
            <person name="Lukacs Z."/>
            <person name="Mihaltcheva S."/>
            <person name="Morgado L.N."/>
            <person name="Niskanen T."/>
            <person name="Noordeloos M.E."/>
            <person name="Ohm R.A."/>
            <person name="Ortiz-Santana B."/>
            <person name="Ovrebo C."/>
            <person name="Racz N."/>
            <person name="Riley R."/>
            <person name="Savchenko A."/>
            <person name="Shiryaev A."/>
            <person name="Soop K."/>
            <person name="Spirin V."/>
            <person name="Szebenyi C."/>
            <person name="Tomsovsky M."/>
            <person name="Tulloss R.E."/>
            <person name="Uehling J."/>
            <person name="Grigoriev I.V."/>
            <person name="Vagvolgyi C."/>
            <person name="Papp T."/>
            <person name="Martin F.M."/>
            <person name="Miettinen O."/>
            <person name="Hibbett D.S."/>
            <person name="Nagy L.G."/>
        </authorList>
    </citation>
    <scope>NUCLEOTIDE SEQUENCE [LARGE SCALE GENOMIC DNA]</scope>
    <source>
        <strain evidence="4 5">CBS 962.96</strain>
    </source>
</reference>
<dbReference type="Gene3D" id="3.40.50.300">
    <property type="entry name" value="P-loop containing nucleotide triphosphate hydrolases"/>
    <property type="match status" value="2"/>
</dbReference>
<feature type="compositionally biased region" description="Polar residues" evidence="2">
    <location>
        <begin position="651"/>
        <end position="667"/>
    </location>
</feature>
<dbReference type="GO" id="GO:0009378">
    <property type="term" value="F:four-way junction helicase activity"/>
    <property type="evidence" value="ECO:0007669"/>
    <property type="project" value="TreeGrafter"/>
</dbReference>
<dbReference type="Pfam" id="PF00270">
    <property type="entry name" value="DEAD"/>
    <property type="match status" value="1"/>
</dbReference>
<dbReference type="InterPro" id="IPR027417">
    <property type="entry name" value="P-loop_NTPase"/>
</dbReference>
<accession>A0A4S8LFB7</accession>
<organism evidence="4 5">
    <name type="scientific">Dendrothele bispora (strain CBS 962.96)</name>
    <dbReference type="NCBI Taxonomy" id="1314807"/>
    <lineage>
        <taxon>Eukaryota</taxon>
        <taxon>Fungi</taxon>
        <taxon>Dikarya</taxon>
        <taxon>Basidiomycota</taxon>
        <taxon>Agaricomycotina</taxon>
        <taxon>Agaricomycetes</taxon>
        <taxon>Agaricomycetidae</taxon>
        <taxon>Agaricales</taxon>
        <taxon>Agaricales incertae sedis</taxon>
        <taxon>Dendrothele</taxon>
    </lineage>
</organism>
<proteinExistence type="inferred from homology"/>
<evidence type="ECO:0000256" key="2">
    <source>
        <dbReference type="SAM" id="MobiDB-lite"/>
    </source>
</evidence>
<dbReference type="PANTHER" id="PTHR13710">
    <property type="entry name" value="DNA HELICASE RECQ FAMILY MEMBER"/>
    <property type="match status" value="1"/>
</dbReference>
<keyword evidence="4" id="KW-0378">Hydrolase</keyword>
<dbReference type="CDD" id="cd18785">
    <property type="entry name" value="SF2_C"/>
    <property type="match status" value="1"/>
</dbReference>
<evidence type="ECO:0000256" key="1">
    <source>
        <dbReference type="ARBA" id="ARBA00005446"/>
    </source>
</evidence>
<evidence type="ECO:0000259" key="3">
    <source>
        <dbReference type="PROSITE" id="PS51192"/>
    </source>
</evidence>
<dbReference type="GO" id="GO:0003676">
    <property type="term" value="F:nucleic acid binding"/>
    <property type="evidence" value="ECO:0007669"/>
    <property type="project" value="InterPro"/>
</dbReference>
<dbReference type="PROSITE" id="PS51192">
    <property type="entry name" value="HELICASE_ATP_BIND_1"/>
    <property type="match status" value="1"/>
</dbReference>
<dbReference type="PANTHER" id="PTHR13710:SF120">
    <property type="entry name" value="BIFUNCTIONAL 3'-5' EXONUCLEASE_ATP-DEPENDENT HELICASE WRN"/>
    <property type="match status" value="1"/>
</dbReference>
<name>A0A4S8LFB7_DENBC</name>
<sequence length="696" mass="79608">MFSDREWNTRVGIDTLKCIVSRRIPQWTTGLRTWQLETIPIILTRQNLFAIAATGEGKSALYIVPILVHLELSKKSQSYPSFVVRDHPVVIVVTPTKALSTSIIRELEQFGLSGLSYCHTTITEYRIKLKKNLEQLITECNTWNLICIDPEHLASPEWARIIENKTFQSNLILFTVDEAHLIPAWGKNFRPCFSHIGSFAQGCVPDHVPILALTATSAIGASTTSICQSLGFLGDSYNLIRRSNERVNMQIILQPLRKLPGVSKYAQLLDYLRDGRKTVIHVNTIPEAYGIYEFLWDYIPNEFNHLRRMRMFHSLCPDDYNQQTFDLIDSDPYLQVVIATAGFTQGVNRKKLLDSISFGFPDTLDDFWQAKGRVGRDPNTICRGIVLVPAKVIQSAEAVVTTKSDREFNTMSIDKARFITEKVCRAANINNIYGNPPPDVSSLDCHQAARTVYCDLCAIRYGKTYNFTPSPFAPSLPWNSGPTTPKKRPQIRKSATRLGTEEKESMRTWLIDFRLIVWSDYEPFDHSLSNFPVPWFFPDPIIEDILNNFLLIDTEQKLIELLVKRSWRYTEEKSLQLWRLLSHFQDLIHERRTEDIQERSDKRKQRQTAKEACVKSTYKLDSEYTSSRPPTPELELSTTVIEVTNNAPVQISLDSDASKPNANMKSRTAQRRNRQPLQGMADASAEMGPIRKKRVQ</sequence>
<dbReference type="InterPro" id="IPR014001">
    <property type="entry name" value="Helicase_ATP-bd"/>
</dbReference>
<gene>
    <name evidence="4" type="ORF">K435DRAFT_681616</name>
</gene>
<evidence type="ECO:0000313" key="4">
    <source>
        <dbReference type="EMBL" id="THU87470.1"/>
    </source>
</evidence>
<dbReference type="GO" id="GO:0000724">
    <property type="term" value="P:double-strand break repair via homologous recombination"/>
    <property type="evidence" value="ECO:0007669"/>
    <property type="project" value="TreeGrafter"/>
</dbReference>
<evidence type="ECO:0000313" key="5">
    <source>
        <dbReference type="Proteomes" id="UP000297245"/>
    </source>
</evidence>
<dbReference type="GO" id="GO:0005737">
    <property type="term" value="C:cytoplasm"/>
    <property type="evidence" value="ECO:0007669"/>
    <property type="project" value="TreeGrafter"/>
</dbReference>
<dbReference type="GO" id="GO:0043138">
    <property type="term" value="F:3'-5' DNA helicase activity"/>
    <property type="evidence" value="ECO:0007669"/>
    <property type="project" value="TreeGrafter"/>
</dbReference>
<dbReference type="GO" id="GO:0005634">
    <property type="term" value="C:nucleus"/>
    <property type="evidence" value="ECO:0007669"/>
    <property type="project" value="TreeGrafter"/>
</dbReference>
<dbReference type="OrthoDB" id="3260945at2759"/>
<dbReference type="GO" id="GO:0005524">
    <property type="term" value="F:ATP binding"/>
    <property type="evidence" value="ECO:0007669"/>
    <property type="project" value="InterPro"/>
</dbReference>
<keyword evidence="5" id="KW-1185">Reference proteome</keyword>
<dbReference type="AlphaFoldDB" id="A0A4S8LFB7"/>
<feature type="region of interest" description="Disordered" evidence="2">
    <location>
        <begin position="651"/>
        <end position="696"/>
    </location>
</feature>
<comment type="similarity">
    <text evidence="1">Belongs to the helicase family. RecQ subfamily.</text>
</comment>
<protein>
    <submittedName>
        <fullName evidence="4">P-loop containing nucleoside triphosphate hydrolase protein</fullName>
    </submittedName>
</protein>
<feature type="domain" description="Helicase ATP-binding" evidence="3">
    <location>
        <begin position="39"/>
        <end position="216"/>
    </location>
</feature>
<dbReference type="InterPro" id="IPR011545">
    <property type="entry name" value="DEAD/DEAH_box_helicase_dom"/>
</dbReference>
<feature type="region of interest" description="Disordered" evidence="2">
    <location>
        <begin position="476"/>
        <end position="497"/>
    </location>
</feature>